<proteinExistence type="inferred from homology"/>
<dbReference type="InterPro" id="IPR045087">
    <property type="entry name" value="Cu-oxidase_fam"/>
</dbReference>
<comment type="caution">
    <text evidence="7">The sequence shown here is derived from an EMBL/GenBank/DDBJ whole genome shotgun (WGS) entry which is preliminary data.</text>
</comment>
<feature type="domain" description="Plastocyanin-like" evidence="6">
    <location>
        <begin position="97"/>
        <end position="160"/>
    </location>
</feature>
<keyword evidence="3" id="KW-0560">Oxidoreductase</keyword>
<dbReference type="SUPFAM" id="SSF49503">
    <property type="entry name" value="Cupredoxins"/>
    <property type="match status" value="3"/>
</dbReference>
<dbReference type="InterPro" id="IPR008972">
    <property type="entry name" value="Cupredoxin"/>
</dbReference>
<dbReference type="Pfam" id="PF07731">
    <property type="entry name" value="Cu-oxidase_2"/>
    <property type="match status" value="1"/>
</dbReference>
<dbReference type="InterPro" id="IPR002355">
    <property type="entry name" value="Cu_oxidase_Cu_BS"/>
</dbReference>
<dbReference type="PROSITE" id="PS00080">
    <property type="entry name" value="MULTICOPPER_OXIDASE2"/>
    <property type="match status" value="1"/>
</dbReference>
<dbReference type="Proteomes" id="UP001589894">
    <property type="component" value="Unassembled WGS sequence"/>
</dbReference>
<protein>
    <submittedName>
        <fullName evidence="7">Multicopper oxidase family protein</fullName>
    </submittedName>
</protein>
<evidence type="ECO:0000256" key="2">
    <source>
        <dbReference type="ARBA" id="ARBA00022723"/>
    </source>
</evidence>
<dbReference type="InterPro" id="IPR011707">
    <property type="entry name" value="Cu-oxidase-like_N"/>
</dbReference>
<feature type="domain" description="Plastocyanin-like" evidence="5">
    <location>
        <begin position="433"/>
        <end position="539"/>
    </location>
</feature>
<organism evidence="7 8">
    <name type="scientific">Plantactinospora siamensis</name>
    <dbReference type="NCBI Taxonomy" id="555372"/>
    <lineage>
        <taxon>Bacteria</taxon>
        <taxon>Bacillati</taxon>
        <taxon>Actinomycetota</taxon>
        <taxon>Actinomycetes</taxon>
        <taxon>Micromonosporales</taxon>
        <taxon>Micromonosporaceae</taxon>
        <taxon>Plantactinospora</taxon>
    </lineage>
</organism>
<evidence type="ECO:0000256" key="1">
    <source>
        <dbReference type="ARBA" id="ARBA00010609"/>
    </source>
</evidence>
<dbReference type="PANTHER" id="PTHR48267">
    <property type="entry name" value="CUPREDOXIN SUPERFAMILY PROTEIN"/>
    <property type="match status" value="1"/>
</dbReference>
<evidence type="ECO:0000256" key="4">
    <source>
        <dbReference type="SAM" id="MobiDB-lite"/>
    </source>
</evidence>
<dbReference type="Pfam" id="PF07732">
    <property type="entry name" value="Cu-oxidase_3"/>
    <property type="match status" value="2"/>
</dbReference>
<keyword evidence="8" id="KW-1185">Reference proteome</keyword>
<dbReference type="EMBL" id="JBHLUE010000011">
    <property type="protein sequence ID" value="MFC0565175.1"/>
    <property type="molecule type" value="Genomic_DNA"/>
</dbReference>
<name>A0ABV6NWN3_9ACTN</name>
<sequence length="540" mass="60223">MAGTGFHARQAAPTAITTPKESEMGVSRRSVLQWGATSALGLAVPAALSGCSSPVTGKDLRSDIPLPQPFTRALPVPPVLAPTRTDGTTDYYELTAKEGTAEMVPGHRTRIWGYNGIFPGPTIEARSGRRVVVEHRNELPVPTTVHLHGGHTPPDSDGYPTDVLVRAGAELPHPKGHAPMPHDAFSVARGSRTYTYPLKQRAMTLWYHDHRMDFTGPQVYRGLAGFHLVRDDEDDRLPLPRGDREIPLMITDRAFDEDGQLKYPSLDSTLLRESGVENSYMKGVLGDVIMVNGVPWPLLEVSATRYRFRLLNASNARRYELELDPAPPGAPAFTQIGSDGGLLDRPRQHQRIPIAQAERFDLIIDFSRYKVGDEVTLVNKIGEKGTAQVMRFRVVRRATDDSRIPATLSDLGIYDELHGNEDSVARDFKFNGGDPWQINDKVFDVNRIDANPKLGSTEVWKLRTNQHHPVHLHMLQFKLLSRKGKPPRATDAGWKDTLDLFPGEDTLIVARWNGYPGRYVFHCHNLEHEDMAMMANIQVE</sequence>
<dbReference type="InterPro" id="IPR011706">
    <property type="entry name" value="Cu-oxidase_C"/>
</dbReference>
<dbReference type="CDD" id="cd14448">
    <property type="entry name" value="CuRO_2_BOD_CotA_like"/>
    <property type="match status" value="1"/>
</dbReference>
<keyword evidence="2" id="KW-0479">Metal-binding</keyword>
<feature type="region of interest" description="Disordered" evidence="4">
    <location>
        <begin position="1"/>
        <end position="25"/>
    </location>
</feature>
<evidence type="ECO:0000313" key="7">
    <source>
        <dbReference type="EMBL" id="MFC0565175.1"/>
    </source>
</evidence>
<evidence type="ECO:0000259" key="5">
    <source>
        <dbReference type="Pfam" id="PF07731"/>
    </source>
</evidence>
<dbReference type="PANTHER" id="PTHR48267:SF1">
    <property type="entry name" value="BILIRUBIN OXIDASE"/>
    <property type="match status" value="1"/>
</dbReference>
<gene>
    <name evidence="7" type="ORF">ACFFHU_13650</name>
</gene>
<feature type="domain" description="Plastocyanin-like" evidence="6">
    <location>
        <begin position="189"/>
        <end position="233"/>
    </location>
</feature>
<evidence type="ECO:0000259" key="6">
    <source>
        <dbReference type="Pfam" id="PF07732"/>
    </source>
</evidence>
<dbReference type="Gene3D" id="2.60.40.420">
    <property type="entry name" value="Cupredoxins - blue copper proteins"/>
    <property type="match status" value="4"/>
</dbReference>
<reference evidence="7 8" key="1">
    <citation type="submission" date="2024-09" db="EMBL/GenBank/DDBJ databases">
        <authorList>
            <person name="Sun Q."/>
            <person name="Mori K."/>
        </authorList>
    </citation>
    <scope>NUCLEOTIDE SEQUENCE [LARGE SCALE GENOMIC DNA]</scope>
    <source>
        <strain evidence="7 8">TBRC 2205</strain>
    </source>
</reference>
<comment type="similarity">
    <text evidence="1">Belongs to the multicopper oxidase family.</text>
</comment>
<evidence type="ECO:0000313" key="8">
    <source>
        <dbReference type="Proteomes" id="UP001589894"/>
    </source>
</evidence>
<dbReference type="RefSeq" id="WP_377338765.1">
    <property type="nucleotide sequence ID" value="NZ_JBHLUE010000011.1"/>
</dbReference>
<evidence type="ECO:0000256" key="3">
    <source>
        <dbReference type="ARBA" id="ARBA00023002"/>
    </source>
</evidence>
<accession>A0ABV6NWN3</accession>